<gene>
    <name evidence="4" type="ORF">GCM10023200_28530</name>
</gene>
<dbReference type="Proteomes" id="UP001500928">
    <property type="component" value="Unassembled WGS sequence"/>
</dbReference>
<accession>A0ABP9B806</accession>
<proteinExistence type="predicted"/>
<evidence type="ECO:0000313" key="4">
    <source>
        <dbReference type="EMBL" id="GAA4791561.1"/>
    </source>
</evidence>
<dbReference type="SUPFAM" id="SSF55729">
    <property type="entry name" value="Acyl-CoA N-acyltransferases (Nat)"/>
    <property type="match status" value="1"/>
</dbReference>
<evidence type="ECO:0000256" key="1">
    <source>
        <dbReference type="ARBA" id="ARBA00022679"/>
    </source>
</evidence>
<evidence type="ECO:0000259" key="3">
    <source>
        <dbReference type="PROSITE" id="PS51186"/>
    </source>
</evidence>
<feature type="domain" description="N-acetyltransferase" evidence="3">
    <location>
        <begin position="40"/>
        <end position="189"/>
    </location>
</feature>
<dbReference type="CDD" id="cd04301">
    <property type="entry name" value="NAT_SF"/>
    <property type="match status" value="1"/>
</dbReference>
<dbReference type="PANTHER" id="PTHR43800:SF1">
    <property type="entry name" value="PEPTIDYL-LYSINE N-ACETYLTRANSFERASE YJAB"/>
    <property type="match status" value="1"/>
</dbReference>
<dbReference type="Gene3D" id="3.40.630.30">
    <property type="match status" value="1"/>
</dbReference>
<keyword evidence="1" id="KW-0808">Transferase</keyword>
<reference evidence="5" key="1">
    <citation type="journal article" date="2019" name="Int. J. Syst. Evol. Microbiol.">
        <title>The Global Catalogue of Microorganisms (GCM) 10K type strain sequencing project: providing services to taxonomists for standard genome sequencing and annotation.</title>
        <authorList>
            <consortium name="The Broad Institute Genomics Platform"/>
            <consortium name="The Broad Institute Genome Sequencing Center for Infectious Disease"/>
            <person name="Wu L."/>
            <person name="Ma J."/>
        </authorList>
    </citation>
    <scope>NUCLEOTIDE SEQUENCE [LARGE SCALE GENOMIC DNA]</scope>
    <source>
        <strain evidence="5">JCM 17979</strain>
    </source>
</reference>
<dbReference type="PANTHER" id="PTHR43800">
    <property type="entry name" value="PEPTIDYL-LYSINE N-ACETYLTRANSFERASE YJAB"/>
    <property type="match status" value="1"/>
</dbReference>
<organism evidence="4 5">
    <name type="scientific">Actinomycetospora chlora</name>
    <dbReference type="NCBI Taxonomy" id="663608"/>
    <lineage>
        <taxon>Bacteria</taxon>
        <taxon>Bacillati</taxon>
        <taxon>Actinomycetota</taxon>
        <taxon>Actinomycetes</taxon>
        <taxon>Pseudonocardiales</taxon>
        <taxon>Pseudonocardiaceae</taxon>
        <taxon>Actinomycetospora</taxon>
    </lineage>
</organism>
<evidence type="ECO:0000313" key="5">
    <source>
        <dbReference type="Proteomes" id="UP001500928"/>
    </source>
</evidence>
<evidence type="ECO:0000256" key="2">
    <source>
        <dbReference type="ARBA" id="ARBA00023315"/>
    </source>
</evidence>
<keyword evidence="2" id="KW-0012">Acyltransferase</keyword>
<dbReference type="InterPro" id="IPR016181">
    <property type="entry name" value="Acyl_CoA_acyltransferase"/>
</dbReference>
<dbReference type="Pfam" id="PF00583">
    <property type="entry name" value="Acetyltransf_1"/>
    <property type="match status" value="1"/>
</dbReference>
<dbReference type="PROSITE" id="PS51186">
    <property type="entry name" value="GNAT"/>
    <property type="match status" value="1"/>
</dbReference>
<name>A0ABP9B806_9PSEU</name>
<comment type="caution">
    <text evidence="4">The sequence shown here is derived from an EMBL/GenBank/DDBJ whole genome shotgun (WGS) entry which is preliminary data.</text>
</comment>
<dbReference type="EMBL" id="BAABHO010000020">
    <property type="protein sequence ID" value="GAA4791561.1"/>
    <property type="molecule type" value="Genomic_DNA"/>
</dbReference>
<protein>
    <submittedName>
        <fullName evidence="4">GNAT family N-acetyltransferase</fullName>
    </submittedName>
</protein>
<keyword evidence="5" id="KW-1185">Reference proteome</keyword>
<dbReference type="InterPro" id="IPR000182">
    <property type="entry name" value="GNAT_dom"/>
</dbReference>
<sequence length="221" mass="23858">MSSVVTHGILPEYAPFAPLSREVSVSICRRRAVPSGAVEPVIRAARPDELEDLRALEDAAGAVFRDVGMDAIADDAPPPVVVLQGALDHGGLWVVDDGGRVVAYAMDDVVDGLAHLEQVSVHPDRARRGLGARLVDDLVARARDAGRDAVTLTTFRDVAWNAPYYARLGFRALADDELGPGLRAIRRAESARGLDRWPRLAMRRDLEGVCRSADVPRGGRP</sequence>